<evidence type="ECO:0000313" key="3">
    <source>
        <dbReference type="Proteomes" id="UP000504636"/>
    </source>
</evidence>
<evidence type="ECO:0000313" key="2">
    <source>
        <dbReference type="EMBL" id="KAF2812183.1"/>
    </source>
</evidence>
<sequence>MFEFTSTRLYSGSGSFPRSCKIDIESPENIGWLKGRGAALSKIPSMHIKLAMQLPPKPNGPLPARLRLRQS</sequence>
<dbReference type="GeneID" id="54460399"/>
<protein>
    <submittedName>
        <fullName evidence="2 4">Uncharacterized protein</fullName>
    </submittedName>
</protein>
<accession>A0A6A6YUX6</accession>
<dbReference type="Proteomes" id="UP000504636">
    <property type="component" value="Unplaced"/>
</dbReference>
<reference evidence="4" key="2">
    <citation type="submission" date="2020-04" db="EMBL/GenBank/DDBJ databases">
        <authorList>
            <consortium name="NCBI Genome Project"/>
        </authorList>
    </citation>
    <scope>NUCLEOTIDE SEQUENCE</scope>
    <source>
        <strain evidence="4">CBS 304.34</strain>
    </source>
</reference>
<evidence type="ECO:0000256" key="1">
    <source>
        <dbReference type="SAM" id="MobiDB-lite"/>
    </source>
</evidence>
<proteinExistence type="predicted"/>
<dbReference type="EMBL" id="MU003697">
    <property type="protein sequence ID" value="KAF2812183.1"/>
    <property type="molecule type" value="Genomic_DNA"/>
</dbReference>
<reference evidence="4" key="3">
    <citation type="submission" date="2025-04" db="UniProtKB">
        <authorList>
            <consortium name="RefSeq"/>
        </authorList>
    </citation>
    <scope>IDENTIFICATION</scope>
    <source>
        <strain evidence="4">CBS 304.34</strain>
    </source>
</reference>
<gene>
    <name evidence="2 4" type="ORF">BDZ99DRAFT_460949</name>
</gene>
<evidence type="ECO:0000313" key="4">
    <source>
        <dbReference type="RefSeq" id="XP_033579147.1"/>
    </source>
</evidence>
<name>A0A6A6YUX6_9PEZI</name>
<dbReference type="RefSeq" id="XP_033579147.1">
    <property type="nucleotide sequence ID" value="XM_033719506.1"/>
</dbReference>
<keyword evidence="3" id="KW-1185">Reference proteome</keyword>
<reference evidence="2 4" key="1">
    <citation type="journal article" date="2020" name="Stud. Mycol.">
        <title>101 Dothideomycetes genomes: a test case for predicting lifestyles and emergence of pathogens.</title>
        <authorList>
            <person name="Haridas S."/>
            <person name="Albert R."/>
            <person name="Binder M."/>
            <person name="Bloem J."/>
            <person name="Labutti K."/>
            <person name="Salamov A."/>
            <person name="Andreopoulos B."/>
            <person name="Baker S."/>
            <person name="Barry K."/>
            <person name="Bills G."/>
            <person name="Bluhm B."/>
            <person name="Cannon C."/>
            <person name="Castanera R."/>
            <person name="Culley D."/>
            <person name="Daum C."/>
            <person name="Ezra D."/>
            <person name="Gonzalez J."/>
            <person name="Henrissat B."/>
            <person name="Kuo A."/>
            <person name="Liang C."/>
            <person name="Lipzen A."/>
            <person name="Lutzoni F."/>
            <person name="Magnuson J."/>
            <person name="Mondo S."/>
            <person name="Nolan M."/>
            <person name="Ohm R."/>
            <person name="Pangilinan J."/>
            <person name="Park H.-J."/>
            <person name="Ramirez L."/>
            <person name="Alfaro M."/>
            <person name="Sun H."/>
            <person name="Tritt A."/>
            <person name="Yoshinaga Y."/>
            <person name="Zwiers L.-H."/>
            <person name="Turgeon B."/>
            <person name="Goodwin S."/>
            <person name="Spatafora J."/>
            <person name="Crous P."/>
            <person name="Grigoriev I."/>
        </authorList>
    </citation>
    <scope>NUCLEOTIDE SEQUENCE</scope>
    <source>
        <strain evidence="2 4">CBS 304.34</strain>
    </source>
</reference>
<dbReference type="AlphaFoldDB" id="A0A6A6YUX6"/>
<feature type="region of interest" description="Disordered" evidence="1">
    <location>
        <begin position="52"/>
        <end position="71"/>
    </location>
</feature>
<organism evidence="2">
    <name type="scientific">Mytilinidion resinicola</name>
    <dbReference type="NCBI Taxonomy" id="574789"/>
    <lineage>
        <taxon>Eukaryota</taxon>
        <taxon>Fungi</taxon>
        <taxon>Dikarya</taxon>
        <taxon>Ascomycota</taxon>
        <taxon>Pezizomycotina</taxon>
        <taxon>Dothideomycetes</taxon>
        <taxon>Pleosporomycetidae</taxon>
        <taxon>Mytilinidiales</taxon>
        <taxon>Mytilinidiaceae</taxon>
        <taxon>Mytilinidion</taxon>
    </lineage>
</organism>